<evidence type="ECO:0000313" key="16">
    <source>
        <dbReference type="Proteomes" id="UP000540014"/>
    </source>
</evidence>
<dbReference type="Gene3D" id="1.20.5.440">
    <property type="entry name" value="ATP synthase delta/epsilon subunit, C-terminal domain"/>
    <property type="match status" value="1"/>
</dbReference>
<comment type="caution">
    <text evidence="14">The sequence shown here is derived from an EMBL/GenBank/DDBJ whole genome shotgun (WGS) entry which is preliminary data.</text>
</comment>
<evidence type="ECO:0000313" key="14">
    <source>
        <dbReference type="EMBL" id="RGD78430.1"/>
    </source>
</evidence>
<evidence type="ECO:0000256" key="6">
    <source>
        <dbReference type="ARBA" id="ARBA00023196"/>
    </source>
</evidence>
<keyword evidence="4 8" id="KW-0406">Ion transport</keyword>
<dbReference type="Proteomes" id="UP000540014">
    <property type="component" value="Unassembled WGS sequence"/>
</dbReference>
<keyword evidence="8" id="KW-1003">Cell membrane</keyword>
<dbReference type="HAMAP" id="MF_00530">
    <property type="entry name" value="ATP_synth_epsil_bac"/>
    <property type="match status" value="1"/>
</dbReference>
<dbReference type="SUPFAM" id="SSF46604">
    <property type="entry name" value="Epsilon subunit of F1F0-ATP synthase C-terminal domain"/>
    <property type="match status" value="1"/>
</dbReference>
<feature type="domain" description="ATP synthase F1 complex delta/epsilon subunit N-terminal" evidence="11">
    <location>
        <begin position="3"/>
        <end position="80"/>
    </location>
</feature>
<evidence type="ECO:0000259" key="11">
    <source>
        <dbReference type="Pfam" id="PF02823"/>
    </source>
</evidence>
<feature type="domain" description="ATP synthase epsilon subunit C-terminal" evidence="10">
    <location>
        <begin position="86"/>
        <end position="128"/>
    </location>
</feature>
<dbReference type="EMBL" id="QUSK01000001">
    <property type="protein sequence ID" value="RGD78430.1"/>
    <property type="molecule type" value="Genomic_DNA"/>
</dbReference>
<gene>
    <name evidence="8 14" type="primary">atpC</name>
    <name evidence="14" type="ORF">DXC78_00940</name>
    <name evidence="13" type="ORF">HF861_07645</name>
    <name evidence="12" type="ORF">PND82_02895</name>
</gene>
<comment type="subunit">
    <text evidence="8 9">F-type ATPases have 2 components, CF(1) - the catalytic core - and CF(0) - the membrane proton channel. CF(1) has five subunits: alpha(3), beta(3), gamma(1), delta(1), epsilon(1). CF(0) has three main subunits: a, b and c.</text>
</comment>
<protein>
    <recommendedName>
        <fullName evidence="8">ATP synthase epsilon chain</fullName>
    </recommendedName>
    <alternativeName>
        <fullName evidence="8">ATP synthase F1 sector epsilon subunit</fullName>
    </alternativeName>
    <alternativeName>
        <fullName evidence="8">F-ATPase epsilon subunit</fullName>
    </alternativeName>
</protein>
<keyword evidence="7 8" id="KW-0066">ATP synthesis</keyword>
<evidence type="ECO:0000256" key="3">
    <source>
        <dbReference type="ARBA" id="ARBA00022448"/>
    </source>
</evidence>
<reference evidence="12" key="3">
    <citation type="submission" date="2023-01" db="EMBL/GenBank/DDBJ databases">
        <title>Human gut microbiome strain richness.</title>
        <authorList>
            <person name="Chen-Liaw A."/>
        </authorList>
    </citation>
    <scope>NUCLEOTIDE SEQUENCE</scope>
    <source>
        <strain evidence="12">D8_m1001271B151109d0_201107</strain>
    </source>
</reference>
<dbReference type="Proteomes" id="UP000260721">
    <property type="component" value="Unassembled WGS sequence"/>
</dbReference>
<dbReference type="InterPro" id="IPR020546">
    <property type="entry name" value="ATP_synth_F1_dsu/esu_N"/>
</dbReference>
<dbReference type="EMBL" id="JAQLXO010000002">
    <property type="protein sequence ID" value="MDB7981767.1"/>
    <property type="molecule type" value="Genomic_DNA"/>
</dbReference>
<evidence type="ECO:0000256" key="5">
    <source>
        <dbReference type="ARBA" id="ARBA00023136"/>
    </source>
</evidence>
<dbReference type="Pfam" id="PF00401">
    <property type="entry name" value="ATP-synt_DE"/>
    <property type="match status" value="1"/>
</dbReference>
<evidence type="ECO:0000256" key="2">
    <source>
        <dbReference type="ARBA" id="ARBA00005712"/>
    </source>
</evidence>
<dbReference type="EMBL" id="JABAFR010000017">
    <property type="protein sequence ID" value="NME44755.1"/>
    <property type="molecule type" value="Genomic_DNA"/>
</dbReference>
<dbReference type="Pfam" id="PF02823">
    <property type="entry name" value="ATP-synt_DE_N"/>
    <property type="match status" value="1"/>
</dbReference>
<keyword evidence="3 8" id="KW-0813">Transport</keyword>
<dbReference type="GO" id="GO:0046933">
    <property type="term" value="F:proton-transporting ATP synthase activity, rotational mechanism"/>
    <property type="evidence" value="ECO:0007669"/>
    <property type="project" value="UniProtKB-UniRule"/>
</dbReference>
<dbReference type="GO" id="GO:0045259">
    <property type="term" value="C:proton-transporting ATP synthase complex"/>
    <property type="evidence" value="ECO:0007669"/>
    <property type="project" value="UniProtKB-KW"/>
</dbReference>
<proteinExistence type="inferred from homology"/>
<name>A0A3E3E8M6_9FIRM</name>
<comment type="function">
    <text evidence="8">Produces ATP from ADP in the presence of a proton gradient across the membrane.</text>
</comment>
<evidence type="ECO:0000256" key="1">
    <source>
        <dbReference type="ARBA" id="ARBA00004202"/>
    </source>
</evidence>
<organism evidence="14 15">
    <name type="scientific">Faecalicoccus pleomorphus</name>
    <dbReference type="NCBI Taxonomy" id="1323"/>
    <lineage>
        <taxon>Bacteria</taxon>
        <taxon>Bacillati</taxon>
        <taxon>Bacillota</taxon>
        <taxon>Erysipelotrichia</taxon>
        <taxon>Erysipelotrichales</taxon>
        <taxon>Erysipelotrichaceae</taxon>
        <taxon>Faecalicoccus</taxon>
    </lineage>
</organism>
<keyword evidence="8" id="KW-0375">Hydrogen ion transport</keyword>
<dbReference type="InterPro" id="IPR036794">
    <property type="entry name" value="ATP_F1_dsu/esu_C_sf"/>
</dbReference>
<comment type="subcellular location">
    <subcellularLocation>
        <location evidence="1 8">Cell membrane</location>
        <topology evidence="1 8">Peripheral membrane protein</topology>
    </subcellularLocation>
</comment>
<sequence>MISLKIVTPRGRYLEKKVKSIHLTSVEGEMTVLVNHMPIFASILPCELVLVDESDTRLEYALSGGFFHLEKNEAMLLTDAIEGKGDIDIERAKRAYRRARDRIDKKDSATNMKRANLALVRAMNRIHVHDD</sequence>
<dbReference type="Proteomes" id="UP001212981">
    <property type="component" value="Unassembled WGS sequence"/>
</dbReference>
<evidence type="ECO:0000256" key="7">
    <source>
        <dbReference type="ARBA" id="ARBA00023310"/>
    </source>
</evidence>
<dbReference type="InterPro" id="IPR001469">
    <property type="entry name" value="ATP_synth_F1_dsu/esu"/>
</dbReference>
<evidence type="ECO:0000313" key="13">
    <source>
        <dbReference type="EMBL" id="NME44755.1"/>
    </source>
</evidence>
<keyword evidence="14" id="KW-0378">Hydrolase</keyword>
<reference evidence="13 16" key="2">
    <citation type="submission" date="2020-04" db="EMBL/GenBank/DDBJ databases">
        <authorList>
            <person name="Hitch T.C.A."/>
            <person name="Wylensek D."/>
            <person name="Clavel T."/>
        </authorList>
    </citation>
    <scope>NUCLEOTIDE SEQUENCE [LARGE SCALE GENOMIC DNA]</scope>
    <source>
        <strain evidence="13 16">BSM-383-APC-22F</strain>
    </source>
</reference>
<evidence type="ECO:0000313" key="15">
    <source>
        <dbReference type="Proteomes" id="UP000260721"/>
    </source>
</evidence>
<evidence type="ECO:0000256" key="8">
    <source>
        <dbReference type="HAMAP-Rule" id="MF_00530"/>
    </source>
</evidence>
<dbReference type="AlphaFoldDB" id="A0A3E3E8M6"/>
<dbReference type="NCBIfam" id="TIGR01216">
    <property type="entry name" value="ATP_synt_epsi"/>
    <property type="match status" value="1"/>
</dbReference>
<dbReference type="InterPro" id="IPR020547">
    <property type="entry name" value="ATP_synth_F1_esu_C"/>
</dbReference>
<dbReference type="SUPFAM" id="SSF51344">
    <property type="entry name" value="Epsilon subunit of F1F0-ATP synthase N-terminal domain"/>
    <property type="match status" value="1"/>
</dbReference>
<dbReference type="GO" id="GO:0016787">
    <property type="term" value="F:hydrolase activity"/>
    <property type="evidence" value="ECO:0007669"/>
    <property type="project" value="UniProtKB-KW"/>
</dbReference>
<evidence type="ECO:0000256" key="9">
    <source>
        <dbReference type="RuleBase" id="RU003656"/>
    </source>
</evidence>
<dbReference type="PANTHER" id="PTHR13822">
    <property type="entry name" value="ATP SYNTHASE DELTA/EPSILON CHAIN"/>
    <property type="match status" value="1"/>
</dbReference>
<keyword evidence="5 8" id="KW-0472">Membrane</keyword>
<keyword evidence="6 8" id="KW-0139">CF(1)</keyword>
<dbReference type="CDD" id="cd12152">
    <property type="entry name" value="F1-ATPase_delta"/>
    <property type="match status" value="1"/>
</dbReference>
<evidence type="ECO:0000259" key="10">
    <source>
        <dbReference type="Pfam" id="PF00401"/>
    </source>
</evidence>
<comment type="similarity">
    <text evidence="2 8 9">Belongs to the ATPase epsilon chain family.</text>
</comment>
<dbReference type="PANTHER" id="PTHR13822:SF10">
    <property type="entry name" value="ATP SYNTHASE EPSILON CHAIN, CHLOROPLASTIC"/>
    <property type="match status" value="1"/>
</dbReference>
<dbReference type="InterPro" id="IPR036771">
    <property type="entry name" value="ATPsynth_dsu/esu_N"/>
</dbReference>
<accession>A0A3E3E8M6</accession>
<dbReference type="GO" id="GO:0005524">
    <property type="term" value="F:ATP binding"/>
    <property type="evidence" value="ECO:0007669"/>
    <property type="project" value="UniProtKB-UniRule"/>
</dbReference>
<evidence type="ECO:0000256" key="4">
    <source>
        <dbReference type="ARBA" id="ARBA00023065"/>
    </source>
</evidence>
<dbReference type="GO" id="GO:0005886">
    <property type="term" value="C:plasma membrane"/>
    <property type="evidence" value="ECO:0007669"/>
    <property type="project" value="UniProtKB-SubCell"/>
</dbReference>
<dbReference type="RefSeq" id="WP_117445284.1">
    <property type="nucleotide sequence ID" value="NZ_CALCIP010000015.1"/>
</dbReference>
<reference evidence="14 15" key="1">
    <citation type="submission" date="2018-08" db="EMBL/GenBank/DDBJ databases">
        <title>A genome reference for cultivated species of the human gut microbiota.</title>
        <authorList>
            <person name="Zou Y."/>
            <person name="Xue W."/>
            <person name="Luo G."/>
        </authorList>
    </citation>
    <scope>NUCLEOTIDE SEQUENCE [LARGE SCALE GENOMIC DNA]</scope>
    <source>
        <strain evidence="14 15">TF08-11</strain>
    </source>
</reference>
<dbReference type="Gene3D" id="2.60.15.10">
    <property type="entry name" value="F0F1 ATP synthase delta/epsilon subunit, N-terminal"/>
    <property type="match status" value="1"/>
</dbReference>
<evidence type="ECO:0000313" key="12">
    <source>
        <dbReference type="EMBL" id="MDB7981767.1"/>
    </source>
</evidence>